<feature type="chain" id="PRO_5012341664" evidence="7">
    <location>
        <begin position="24"/>
        <end position="463"/>
    </location>
</feature>
<dbReference type="PANTHER" id="PTHR32060">
    <property type="entry name" value="TAIL-SPECIFIC PROTEASE"/>
    <property type="match status" value="1"/>
</dbReference>
<accession>A0A1M6DZM1</accession>
<dbReference type="SUPFAM" id="SSF52096">
    <property type="entry name" value="ClpP/crotonase"/>
    <property type="match status" value="1"/>
</dbReference>
<evidence type="ECO:0000259" key="8">
    <source>
        <dbReference type="PROSITE" id="PS50106"/>
    </source>
</evidence>
<sequence>MRHVLMAAGGGIALGLVTSTQLAAPLFAQETGQSTVYEQLDLFGDIFERIRAQYVEEVEPTDLIEAAINGMLTSLDPHSSYLSSEDATAMRVQTRGEFGGLGIEVTQEEGWVKVVSPMDGTPADAAGVEAGDFITAVDGESVLGLTLDEAVELMRGPVGSEIVITLVREGQDEPFDVSIIRDTIRLTAVRSRTEGETVVLRVTTFSDQTFPNLQEGLAEQIEAAGGIDNVNGVVLDLRNNPGGLLNQAVYVADAFLDEGEIVSTRGRDPADGDRYYAQDGDLIDGLPIVVLINGGSASASEIVAGALQDHRRAIVVGEQSFGKGSVQTVMPLQGDAAMRLTTARYYTPSGRSIQALGISPDIVVHQPRPDPVDPDAEEEETLPFRSEADLRGALTNESLSDDEMQTLEEERDRAEAAAQLREEDYQLAYAIDILKGLSALGPQVERPAVVRSEAEDQAAVVDQ</sequence>
<evidence type="ECO:0000256" key="6">
    <source>
        <dbReference type="SAM" id="MobiDB-lite"/>
    </source>
</evidence>
<dbReference type="CDD" id="cd07560">
    <property type="entry name" value="Peptidase_S41_CPP"/>
    <property type="match status" value="1"/>
</dbReference>
<dbReference type="Pfam" id="PF22694">
    <property type="entry name" value="CtpB_N-like"/>
    <property type="match status" value="1"/>
</dbReference>
<dbReference type="InterPro" id="IPR001478">
    <property type="entry name" value="PDZ"/>
</dbReference>
<comment type="similarity">
    <text evidence="1 5">Belongs to the peptidase S41A family.</text>
</comment>
<dbReference type="STRING" id="1447782.SAMN05444417_1705"/>
<dbReference type="PROSITE" id="PS50106">
    <property type="entry name" value="PDZ"/>
    <property type="match status" value="1"/>
</dbReference>
<dbReference type="GO" id="GO:0006508">
    <property type="term" value="P:proteolysis"/>
    <property type="evidence" value="ECO:0007669"/>
    <property type="project" value="UniProtKB-KW"/>
</dbReference>
<dbReference type="Proteomes" id="UP000184292">
    <property type="component" value="Unassembled WGS sequence"/>
</dbReference>
<feature type="compositionally biased region" description="Acidic residues" evidence="6">
    <location>
        <begin position="372"/>
        <end position="381"/>
    </location>
</feature>
<keyword evidence="10" id="KW-1185">Reference proteome</keyword>
<feature type="signal peptide" evidence="7">
    <location>
        <begin position="1"/>
        <end position="23"/>
    </location>
</feature>
<evidence type="ECO:0000256" key="3">
    <source>
        <dbReference type="ARBA" id="ARBA00022801"/>
    </source>
</evidence>
<dbReference type="SMART" id="SM00228">
    <property type="entry name" value="PDZ"/>
    <property type="match status" value="1"/>
</dbReference>
<dbReference type="RefSeq" id="WP_073328362.1">
    <property type="nucleotide sequence ID" value="NZ_FQYO01000003.1"/>
</dbReference>
<evidence type="ECO:0000256" key="5">
    <source>
        <dbReference type="RuleBase" id="RU004404"/>
    </source>
</evidence>
<name>A0A1M6DZM1_9RHOB</name>
<dbReference type="SUPFAM" id="SSF50156">
    <property type="entry name" value="PDZ domain-like"/>
    <property type="match status" value="1"/>
</dbReference>
<keyword evidence="4 5" id="KW-0720">Serine protease</keyword>
<dbReference type="PANTHER" id="PTHR32060:SF30">
    <property type="entry name" value="CARBOXY-TERMINAL PROCESSING PROTEASE CTPA"/>
    <property type="match status" value="1"/>
</dbReference>
<dbReference type="FunFam" id="2.30.42.10:FF:000063">
    <property type="entry name" value="Peptidase, S41 family"/>
    <property type="match status" value="1"/>
</dbReference>
<proteinExistence type="inferred from homology"/>
<dbReference type="GO" id="GO:0030288">
    <property type="term" value="C:outer membrane-bounded periplasmic space"/>
    <property type="evidence" value="ECO:0007669"/>
    <property type="project" value="TreeGrafter"/>
</dbReference>
<dbReference type="OrthoDB" id="9812068at2"/>
<dbReference type="InterPro" id="IPR041489">
    <property type="entry name" value="PDZ_6"/>
</dbReference>
<dbReference type="Gene3D" id="3.90.226.10">
    <property type="entry name" value="2-enoyl-CoA Hydratase, Chain A, domain 1"/>
    <property type="match status" value="1"/>
</dbReference>
<keyword evidence="7" id="KW-0732">Signal</keyword>
<gene>
    <name evidence="9" type="ORF">SAMN05444417_1705</name>
</gene>
<dbReference type="InterPro" id="IPR036034">
    <property type="entry name" value="PDZ_sf"/>
</dbReference>
<dbReference type="Gene3D" id="2.30.42.10">
    <property type="match status" value="1"/>
</dbReference>
<dbReference type="SMART" id="SM00245">
    <property type="entry name" value="TSPc"/>
    <property type="match status" value="1"/>
</dbReference>
<feature type="domain" description="PDZ" evidence="8">
    <location>
        <begin position="87"/>
        <end position="155"/>
    </location>
</feature>
<evidence type="ECO:0000313" key="10">
    <source>
        <dbReference type="Proteomes" id="UP000184292"/>
    </source>
</evidence>
<reference evidence="9 10" key="1">
    <citation type="submission" date="2016-11" db="EMBL/GenBank/DDBJ databases">
        <authorList>
            <person name="Jaros S."/>
            <person name="Januszkiewicz K."/>
            <person name="Wedrychowicz H."/>
        </authorList>
    </citation>
    <scope>NUCLEOTIDE SEQUENCE [LARGE SCALE GENOMIC DNA]</scope>
    <source>
        <strain evidence="9 10">DSM 100565</strain>
    </source>
</reference>
<dbReference type="InterPro" id="IPR005151">
    <property type="entry name" value="Tail-specific_protease"/>
</dbReference>
<dbReference type="Pfam" id="PF17820">
    <property type="entry name" value="PDZ_6"/>
    <property type="match status" value="1"/>
</dbReference>
<dbReference type="GO" id="GO:0004175">
    <property type="term" value="F:endopeptidase activity"/>
    <property type="evidence" value="ECO:0007669"/>
    <property type="project" value="TreeGrafter"/>
</dbReference>
<dbReference type="AlphaFoldDB" id="A0A1M6DZM1"/>
<dbReference type="CDD" id="cd06782">
    <property type="entry name" value="cpPDZ_CPP-like"/>
    <property type="match status" value="1"/>
</dbReference>
<dbReference type="Pfam" id="PF03572">
    <property type="entry name" value="Peptidase_S41"/>
    <property type="match status" value="1"/>
</dbReference>
<dbReference type="Gene3D" id="3.30.750.44">
    <property type="match status" value="1"/>
</dbReference>
<organism evidence="9 10">
    <name type="scientific">Wenxinia saemankumensis</name>
    <dbReference type="NCBI Taxonomy" id="1447782"/>
    <lineage>
        <taxon>Bacteria</taxon>
        <taxon>Pseudomonadati</taxon>
        <taxon>Pseudomonadota</taxon>
        <taxon>Alphaproteobacteria</taxon>
        <taxon>Rhodobacterales</taxon>
        <taxon>Roseobacteraceae</taxon>
        <taxon>Wenxinia</taxon>
    </lineage>
</organism>
<dbReference type="InterPro" id="IPR029045">
    <property type="entry name" value="ClpP/crotonase-like_dom_sf"/>
</dbReference>
<keyword evidence="2 5" id="KW-0645">Protease</keyword>
<protein>
    <submittedName>
        <fullName evidence="9">Carboxyl-terminal processing protease</fullName>
    </submittedName>
</protein>
<dbReference type="NCBIfam" id="TIGR00225">
    <property type="entry name" value="prc"/>
    <property type="match status" value="1"/>
</dbReference>
<dbReference type="InterPro" id="IPR055210">
    <property type="entry name" value="CtpA/B_N"/>
</dbReference>
<evidence type="ECO:0000313" key="9">
    <source>
        <dbReference type="EMBL" id="SHI78641.1"/>
    </source>
</evidence>
<evidence type="ECO:0000256" key="1">
    <source>
        <dbReference type="ARBA" id="ARBA00009179"/>
    </source>
</evidence>
<evidence type="ECO:0000256" key="4">
    <source>
        <dbReference type="ARBA" id="ARBA00022825"/>
    </source>
</evidence>
<evidence type="ECO:0000256" key="7">
    <source>
        <dbReference type="SAM" id="SignalP"/>
    </source>
</evidence>
<evidence type="ECO:0000256" key="2">
    <source>
        <dbReference type="ARBA" id="ARBA00022670"/>
    </source>
</evidence>
<dbReference type="InterPro" id="IPR004447">
    <property type="entry name" value="Peptidase_S41A"/>
</dbReference>
<dbReference type="GO" id="GO:0007165">
    <property type="term" value="P:signal transduction"/>
    <property type="evidence" value="ECO:0007669"/>
    <property type="project" value="TreeGrafter"/>
</dbReference>
<dbReference type="GO" id="GO:0008236">
    <property type="term" value="F:serine-type peptidase activity"/>
    <property type="evidence" value="ECO:0007669"/>
    <property type="project" value="UniProtKB-KW"/>
</dbReference>
<keyword evidence="3 5" id="KW-0378">Hydrolase</keyword>
<feature type="region of interest" description="Disordered" evidence="6">
    <location>
        <begin position="366"/>
        <end position="403"/>
    </location>
</feature>
<dbReference type="EMBL" id="FQYO01000003">
    <property type="protein sequence ID" value="SHI78641.1"/>
    <property type="molecule type" value="Genomic_DNA"/>
</dbReference>